<feature type="domain" description="FAS1" evidence="1">
    <location>
        <begin position="33"/>
        <end position="171"/>
    </location>
</feature>
<dbReference type="Pfam" id="PF02469">
    <property type="entry name" value="Fasciclin"/>
    <property type="match status" value="2"/>
</dbReference>
<gene>
    <name evidence="2" type="ORF">EG028_08905</name>
</gene>
<proteinExistence type="predicted"/>
<dbReference type="Proteomes" id="UP000279089">
    <property type="component" value="Unassembled WGS sequence"/>
</dbReference>
<sequence length="330" mass="36516">MQYPIKQLGIGLMAICWLVAGCKKQDVYREIDYNRISAIVKDNYNLSVFATALDRTGMDETLQEEVGPFTTLVPSDDAFARAGLADLAALKARSLAWVTRMVDYHIVPGKYELHKFPYLINQEVRTRNGGKLYISRWIKDNNTILTINGARVILQDIPASNGHLQIIDRVLEPYAHAVLADAVTADTLTLFAEALRRSGLMETLRKEGPYTVFAPTNTAMQKAGYATIQQVKDTDPAVLRALCEFHICNDLRFVNDYLLSIGATNTGSQRMINSFTATVTLVPNAQAPGEYKGITLRAPGNTADVSVIRQDILAGNGVLHMVNDVLRLTR</sequence>
<dbReference type="InterPro" id="IPR050904">
    <property type="entry name" value="Adhesion/Biosynth-related"/>
</dbReference>
<dbReference type="RefSeq" id="WP_120516272.1">
    <property type="nucleotide sequence ID" value="NZ_QXZY01000005.1"/>
</dbReference>
<name>A0A3N4MCZ1_9BACT</name>
<dbReference type="InterPro" id="IPR036378">
    <property type="entry name" value="FAS1_dom_sf"/>
</dbReference>
<dbReference type="GO" id="GO:0005615">
    <property type="term" value="C:extracellular space"/>
    <property type="evidence" value="ECO:0007669"/>
    <property type="project" value="TreeGrafter"/>
</dbReference>
<dbReference type="InterPro" id="IPR000782">
    <property type="entry name" value="FAS1_domain"/>
</dbReference>
<protein>
    <submittedName>
        <fullName evidence="2">Fasciclin domain-containing protein</fullName>
    </submittedName>
</protein>
<dbReference type="Gene3D" id="2.30.180.10">
    <property type="entry name" value="FAS1 domain"/>
    <property type="match status" value="2"/>
</dbReference>
<evidence type="ECO:0000313" key="3">
    <source>
        <dbReference type="Proteomes" id="UP000279089"/>
    </source>
</evidence>
<evidence type="ECO:0000313" key="2">
    <source>
        <dbReference type="EMBL" id="RPD41428.1"/>
    </source>
</evidence>
<dbReference type="SUPFAM" id="SSF82153">
    <property type="entry name" value="FAS1 domain"/>
    <property type="match status" value="2"/>
</dbReference>
<dbReference type="SMART" id="SM00554">
    <property type="entry name" value="FAS1"/>
    <property type="match status" value="2"/>
</dbReference>
<dbReference type="AlphaFoldDB" id="A0A3N4MCZ1"/>
<accession>A0A3N4MCZ1</accession>
<dbReference type="PROSITE" id="PS50213">
    <property type="entry name" value="FAS1"/>
    <property type="match status" value="2"/>
</dbReference>
<dbReference type="PANTHER" id="PTHR10900">
    <property type="entry name" value="PERIOSTIN-RELATED"/>
    <property type="match status" value="1"/>
</dbReference>
<keyword evidence="3" id="KW-1185">Reference proteome</keyword>
<reference evidence="3" key="1">
    <citation type="submission" date="2018-11" db="EMBL/GenBank/DDBJ databases">
        <title>Chitinophaga lutea sp.nov., isolate from arsenic contaminated soil.</title>
        <authorList>
            <person name="Zong Y."/>
        </authorList>
    </citation>
    <scope>NUCLEOTIDE SEQUENCE [LARGE SCALE GENOMIC DNA]</scope>
    <source>
        <strain evidence="3">YLT18</strain>
    </source>
</reference>
<dbReference type="EMBL" id="RMBX01000004">
    <property type="protein sequence ID" value="RPD41428.1"/>
    <property type="molecule type" value="Genomic_DNA"/>
</dbReference>
<feature type="domain" description="FAS1" evidence="1">
    <location>
        <begin position="175"/>
        <end position="326"/>
    </location>
</feature>
<evidence type="ECO:0000259" key="1">
    <source>
        <dbReference type="PROSITE" id="PS50213"/>
    </source>
</evidence>
<comment type="caution">
    <text evidence="2">The sequence shown here is derived from an EMBL/GenBank/DDBJ whole genome shotgun (WGS) entry which is preliminary data.</text>
</comment>
<organism evidence="2 3">
    <name type="scientific">Chitinophaga barathri</name>
    <dbReference type="NCBI Taxonomy" id="1647451"/>
    <lineage>
        <taxon>Bacteria</taxon>
        <taxon>Pseudomonadati</taxon>
        <taxon>Bacteroidota</taxon>
        <taxon>Chitinophagia</taxon>
        <taxon>Chitinophagales</taxon>
        <taxon>Chitinophagaceae</taxon>
        <taxon>Chitinophaga</taxon>
    </lineage>
</organism>
<dbReference type="OrthoDB" id="1144324at2"/>
<dbReference type="PANTHER" id="PTHR10900:SF77">
    <property type="entry name" value="FI19380P1"/>
    <property type="match status" value="1"/>
</dbReference>
<dbReference type="PROSITE" id="PS51257">
    <property type="entry name" value="PROKAR_LIPOPROTEIN"/>
    <property type="match status" value="1"/>
</dbReference>